<dbReference type="PANTHER" id="PTHR22768:SF0">
    <property type="entry name" value="DNA REPLICATION COMPLEX GINS PROTEIN PSF3"/>
    <property type="match status" value="1"/>
</dbReference>
<dbReference type="InterPro" id="IPR021151">
    <property type="entry name" value="GINS_A"/>
</dbReference>
<evidence type="ECO:0000256" key="3">
    <source>
        <dbReference type="ARBA" id="ARBA00022705"/>
    </source>
</evidence>
<dbReference type="Gene3D" id="1.20.58.2050">
    <property type="match status" value="1"/>
</dbReference>
<comment type="function">
    <text evidence="6">The GINS complex plays an essential role in the initiation of DNA replication.</text>
</comment>
<dbReference type="InterPro" id="IPR010492">
    <property type="entry name" value="GINS_Psf3"/>
</dbReference>
<organism evidence="8">
    <name type="scientific">Cacopsylla melanoneura</name>
    <dbReference type="NCBI Taxonomy" id="428564"/>
    <lineage>
        <taxon>Eukaryota</taxon>
        <taxon>Metazoa</taxon>
        <taxon>Ecdysozoa</taxon>
        <taxon>Arthropoda</taxon>
        <taxon>Hexapoda</taxon>
        <taxon>Insecta</taxon>
        <taxon>Pterygota</taxon>
        <taxon>Neoptera</taxon>
        <taxon>Paraneoptera</taxon>
        <taxon>Hemiptera</taxon>
        <taxon>Sternorrhyncha</taxon>
        <taxon>Psylloidea</taxon>
        <taxon>Psyllidae</taxon>
        <taxon>Psyllinae</taxon>
        <taxon>Cacopsylla</taxon>
    </lineage>
</organism>
<dbReference type="EMBL" id="HBUF01214518">
    <property type="protein sequence ID" value="CAG6666524.1"/>
    <property type="molecule type" value="Transcribed_RNA"/>
</dbReference>
<comment type="subcellular location">
    <subcellularLocation>
        <location evidence="1 6">Nucleus</location>
    </subcellularLocation>
</comment>
<dbReference type="PANTHER" id="PTHR22768">
    <property type="entry name" value="DNA REPLICATION COMPLEX GINS PROTEIN PSF3"/>
    <property type="match status" value="1"/>
</dbReference>
<reference evidence="8" key="1">
    <citation type="submission" date="2021-05" db="EMBL/GenBank/DDBJ databases">
        <authorList>
            <person name="Alioto T."/>
            <person name="Alioto T."/>
            <person name="Gomez Garrido J."/>
        </authorList>
    </citation>
    <scope>NUCLEOTIDE SEQUENCE</scope>
</reference>
<comment type="similarity">
    <text evidence="2 6">Belongs to the GINS3/PSF3 family.</text>
</comment>
<comment type="function">
    <text evidence="5">Required for correct functioning of the GINS complex, a complex that plays an essential role in the initiation of DNA replication, and progression of DNA replication forks. GINS complex is a core component of CDC45-MCM-GINS (CMG) helicase, the molecular machine that unwinds template DNA during replication, and around which the replisome is built.</text>
</comment>
<evidence type="ECO:0000259" key="7">
    <source>
        <dbReference type="Pfam" id="PF05916"/>
    </source>
</evidence>
<evidence type="ECO:0000256" key="4">
    <source>
        <dbReference type="ARBA" id="ARBA00023242"/>
    </source>
</evidence>
<evidence type="ECO:0000313" key="8">
    <source>
        <dbReference type="EMBL" id="CAG6666524.1"/>
    </source>
</evidence>
<name>A0A8D8SFU0_9HEMI</name>
<accession>A0A8D8SFU0</accession>
<evidence type="ECO:0000256" key="5">
    <source>
        <dbReference type="ARBA" id="ARBA00045258"/>
    </source>
</evidence>
<dbReference type="CDD" id="cd11713">
    <property type="entry name" value="GINS_A_psf3"/>
    <property type="match status" value="1"/>
</dbReference>
<dbReference type="GO" id="GO:1902975">
    <property type="term" value="P:mitotic DNA replication initiation"/>
    <property type="evidence" value="ECO:0007669"/>
    <property type="project" value="TreeGrafter"/>
</dbReference>
<feature type="domain" description="GINS subunit" evidence="7">
    <location>
        <begin position="83"/>
        <end position="178"/>
    </location>
</feature>
<proteinExistence type="inferred from homology"/>
<protein>
    <recommendedName>
        <fullName evidence="6">DNA replication complex GINS protein PSF3</fullName>
    </recommendedName>
</protein>
<dbReference type="Pfam" id="PF05916">
    <property type="entry name" value="Sld5"/>
    <property type="match status" value="1"/>
</dbReference>
<evidence type="ECO:0000256" key="2">
    <source>
        <dbReference type="ARBA" id="ARBA00006343"/>
    </source>
</evidence>
<dbReference type="SUPFAM" id="SSF158573">
    <property type="entry name" value="GINS helical bundle-like"/>
    <property type="match status" value="1"/>
</dbReference>
<dbReference type="GO" id="GO:0000811">
    <property type="term" value="C:GINS complex"/>
    <property type="evidence" value="ECO:0007669"/>
    <property type="project" value="UniProtKB-UniRule"/>
</dbReference>
<comment type="subunit">
    <text evidence="6">Component of the GINS complex.</text>
</comment>
<dbReference type="InterPro" id="IPR036224">
    <property type="entry name" value="GINS_bundle-like_dom_sf"/>
</dbReference>
<evidence type="ECO:0000256" key="6">
    <source>
        <dbReference type="RuleBase" id="RU367161"/>
    </source>
</evidence>
<dbReference type="AlphaFoldDB" id="A0A8D8SFU0"/>
<keyword evidence="4 6" id="KW-0539">Nucleus</keyword>
<sequence>MDFDLVSFIILMFLTQYCKICYPLNKSLNYFFFLFSGFLDSGSQNQDLEAGAKLDLPYWTAKLFHSLNSSNAKIIEITLPKIFKENYRDILTADASLVDLTKHSKYFYKFGKLIINIPLRESPEIQILLQQAFKDRFRKIFDLAQHLVSDFHGNSKLDTLELEILERARKSQLALDAWLCHGASHITTADMVVNHNKRKLADIS</sequence>
<dbReference type="InterPro" id="IPR038437">
    <property type="entry name" value="GINS_Psf3_sf"/>
</dbReference>
<keyword evidence="3 6" id="KW-0235">DNA replication</keyword>
<dbReference type="SUPFAM" id="SSF160059">
    <property type="entry name" value="PriA/YqbF domain"/>
    <property type="match status" value="1"/>
</dbReference>
<evidence type="ECO:0000256" key="1">
    <source>
        <dbReference type="ARBA" id="ARBA00004123"/>
    </source>
</evidence>